<organism evidence="8 9">
    <name type="scientific">Haloferax marinum</name>
    <dbReference type="NCBI Taxonomy" id="2666143"/>
    <lineage>
        <taxon>Archaea</taxon>
        <taxon>Methanobacteriati</taxon>
        <taxon>Methanobacteriota</taxon>
        <taxon>Stenosarchaea group</taxon>
        <taxon>Halobacteria</taxon>
        <taxon>Halobacteriales</taxon>
        <taxon>Haloferacaceae</taxon>
        <taxon>Haloferax</taxon>
    </lineage>
</organism>
<evidence type="ECO:0000259" key="7">
    <source>
        <dbReference type="Pfam" id="PF13480"/>
    </source>
</evidence>
<keyword evidence="4" id="KW-0573">Peptidoglycan synthesis</keyword>
<accession>A0A6A8GB78</accession>
<dbReference type="OrthoDB" id="140543at2157"/>
<dbReference type="SUPFAM" id="SSF55729">
    <property type="entry name" value="Acyl-CoA N-acyltransferases (Nat)"/>
    <property type="match status" value="1"/>
</dbReference>
<comment type="caution">
    <text evidence="8">The sequence shown here is derived from an EMBL/GenBank/DDBJ whole genome shotgun (WGS) entry which is preliminary data.</text>
</comment>
<sequence>MSIEIRYATDEDINSWDDYVEQSPQGNLFHQYAALEIQAKHSNSELYPLIGFKGQEVVGLFPVFKITKGPIPTVFSPPPELRVAYLGPVLLNMDHMKQRKRESRQHEFIDRCFEWIQNEIRPQYSHIRLDGSHGDLRPFTWNDFSISPSYTYHVDLTQGEDDVLMSFSSDARANIRNAPEGSFTIEEGGIREIELIIEQVTDRYENQGISFRTSAEFVKDLYTNLPEGQIRPYVLRIDGDFIGGILATDYKGTVSRWQGGVRTDIDVDIAVNDLLDWQLMRDGIERGRTTYDLVGADNRRINRYKSKFNPALVPFYSLERSEPGMGKLAHIYKSIRQRA</sequence>
<gene>
    <name evidence="8" type="ORF">GJR99_16445</name>
</gene>
<dbReference type="PANTHER" id="PTHR36174:SF1">
    <property type="entry name" value="LIPID II:GLYCINE GLYCYLTRANSFERASE"/>
    <property type="match status" value="1"/>
</dbReference>
<proteinExistence type="inferred from homology"/>
<keyword evidence="9" id="KW-1185">Reference proteome</keyword>
<dbReference type="GO" id="GO:0008360">
    <property type="term" value="P:regulation of cell shape"/>
    <property type="evidence" value="ECO:0007669"/>
    <property type="project" value="UniProtKB-KW"/>
</dbReference>
<keyword evidence="3" id="KW-0133">Cell shape</keyword>
<keyword evidence="6" id="KW-0961">Cell wall biogenesis/degradation</keyword>
<dbReference type="RefSeq" id="WP_151114142.1">
    <property type="nucleotide sequence ID" value="NZ_WKJQ01000002.1"/>
</dbReference>
<dbReference type="InterPro" id="IPR016181">
    <property type="entry name" value="Acyl_CoA_acyltransferase"/>
</dbReference>
<keyword evidence="2 8" id="KW-0808">Transferase</keyword>
<evidence type="ECO:0000256" key="1">
    <source>
        <dbReference type="ARBA" id="ARBA00009943"/>
    </source>
</evidence>
<keyword evidence="5" id="KW-0012">Acyltransferase</keyword>
<feature type="domain" description="BioF2-like acetyltransferase" evidence="7">
    <location>
        <begin position="170"/>
        <end position="305"/>
    </location>
</feature>
<dbReference type="GO" id="GO:0016755">
    <property type="term" value="F:aminoacyltransferase activity"/>
    <property type="evidence" value="ECO:0007669"/>
    <property type="project" value="InterPro"/>
</dbReference>
<dbReference type="PROSITE" id="PS51191">
    <property type="entry name" value="FEMABX"/>
    <property type="match status" value="1"/>
</dbReference>
<evidence type="ECO:0000313" key="9">
    <source>
        <dbReference type="Proteomes" id="UP000443423"/>
    </source>
</evidence>
<dbReference type="Proteomes" id="UP000443423">
    <property type="component" value="Unassembled WGS sequence"/>
</dbReference>
<dbReference type="AlphaFoldDB" id="A0A6A8GB78"/>
<dbReference type="Gene3D" id="3.40.630.30">
    <property type="match status" value="1"/>
</dbReference>
<dbReference type="PANTHER" id="PTHR36174">
    <property type="entry name" value="LIPID II:GLYCINE GLYCYLTRANSFERASE"/>
    <property type="match status" value="1"/>
</dbReference>
<comment type="similarity">
    <text evidence="1">Belongs to the FemABX family.</text>
</comment>
<dbReference type="InterPro" id="IPR003447">
    <property type="entry name" value="FEMABX"/>
</dbReference>
<dbReference type="GO" id="GO:0044038">
    <property type="term" value="P:cell wall macromolecule biosynthetic process"/>
    <property type="evidence" value="ECO:0007669"/>
    <property type="project" value="InterPro"/>
</dbReference>
<dbReference type="EMBL" id="WKJQ01000002">
    <property type="protein sequence ID" value="MRW98157.1"/>
    <property type="molecule type" value="Genomic_DNA"/>
</dbReference>
<evidence type="ECO:0000256" key="5">
    <source>
        <dbReference type="ARBA" id="ARBA00023315"/>
    </source>
</evidence>
<dbReference type="Pfam" id="PF13480">
    <property type="entry name" value="Acetyltransf_6"/>
    <property type="match status" value="1"/>
</dbReference>
<dbReference type="InterPro" id="IPR038740">
    <property type="entry name" value="BioF2-like_GNAT_dom"/>
</dbReference>
<evidence type="ECO:0000256" key="6">
    <source>
        <dbReference type="ARBA" id="ARBA00023316"/>
    </source>
</evidence>
<evidence type="ECO:0000313" key="8">
    <source>
        <dbReference type="EMBL" id="MRW98157.1"/>
    </source>
</evidence>
<name>A0A6A8GB78_9EURY</name>
<evidence type="ECO:0000256" key="3">
    <source>
        <dbReference type="ARBA" id="ARBA00022960"/>
    </source>
</evidence>
<evidence type="ECO:0000256" key="4">
    <source>
        <dbReference type="ARBA" id="ARBA00022984"/>
    </source>
</evidence>
<dbReference type="GO" id="GO:0071555">
    <property type="term" value="P:cell wall organization"/>
    <property type="evidence" value="ECO:0007669"/>
    <property type="project" value="UniProtKB-KW"/>
</dbReference>
<dbReference type="InterPro" id="IPR050644">
    <property type="entry name" value="PG_Glycine_Bridge_Synth"/>
</dbReference>
<reference evidence="8 9" key="1">
    <citation type="submission" date="2019-11" db="EMBL/GenBank/DDBJ databases">
        <title>Whole genome sequence of Haloferax sp. MBLA0078.</title>
        <authorList>
            <person name="Seo M.-J."/>
            <person name="Cho E.-S."/>
        </authorList>
    </citation>
    <scope>NUCLEOTIDE SEQUENCE [LARGE SCALE GENOMIC DNA]</scope>
    <source>
        <strain evidence="8 9">MBLA0078</strain>
    </source>
</reference>
<evidence type="ECO:0000256" key="2">
    <source>
        <dbReference type="ARBA" id="ARBA00022679"/>
    </source>
</evidence>
<protein>
    <submittedName>
        <fullName evidence="8">GNAT family N-acetyltransferase</fullName>
    </submittedName>
</protein>